<evidence type="ECO:0000313" key="1">
    <source>
        <dbReference type="EMBL" id="AEV30598.1"/>
    </source>
</evidence>
<dbReference type="OrthoDB" id="1437907at2"/>
<organism evidence="1 2">
    <name type="scientific">Sphaerochaeta pleomorpha (strain ATCC BAA-1885 / DSM 22778 / Grapes)</name>
    <dbReference type="NCBI Taxonomy" id="158190"/>
    <lineage>
        <taxon>Bacteria</taxon>
        <taxon>Pseudomonadati</taxon>
        <taxon>Spirochaetota</taxon>
        <taxon>Spirochaetia</taxon>
        <taxon>Spirochaetales</taxon>
        <taxon>Sphaerochaetaceae</taxon>
        <taxon>Sphaerochaeta</taxon>
    </lineage>
</organism>
<proteinExistence type="predicted"/>
<dbReference type="eggNOG" id="ENOG5032U80">
    <property type="taxonomic scope" value="Bacteria"/>
</dbReference>
<dbReference type="EMBL" id="CP003155">
    <property type="protein sequence ID" value="AEV30598.1"/>
    <property type="molecule type" value="Genomic_DNA"/>
</dbReference>
<dbReference type="HOGENOM" id="CLU_115775_0_0_12"/>
<sequence length="197" mass="23019">MNIKEFEKVYWGYYLHLENRFLITGDYVSFDETNYGTFSNEYVALLQTVCSEIDVILKDMCGYPRANNKTIKDYAVDIKSRFPSVESERILINYFNCEIKPFENLSGTMVWWKNYNAVKHDRINNFDAANLQSVVGSLAALFLLNRLYLKSIDTNAYHFIIQSRLFKNPDWDDKGLQMGFKVKDGHLVSIFPDDDNN</sequence>
<dbReference type="KEGG" id="sgp:SpiGrapes_2843"/>
<dbReference type="Proteomes" id="UP000005632">
    <property type="component" value="Chromosome"/>
</dbReference>
<evidence type="ECO:0000313" key="2">
    <source>
        <dbReference type="Proteomes" id="UP000005632"/>
    </source>
</evidence>
<dbReference type="AlphaFoldDB" id="G8QWM2"/>
<reference evidence="1 2" key="1">
    <citation type="submission" date="2011-11" db="EMBL/GenBank/DDBJ databases">
        <title>Complete sequence of Spirochaeta sp. grapes.</title>
        <authorList>
            <consortium name="US DOE Joint Genome Institute"/>
            <person name="Lucas S."/>
            <person name="Han J."/>
            <person name="Lapidus A."/>
            <person name="Cheng J.-F."/>
            <person name="Goodwin L."/>
            <person name="Pitluck S."/>
            <person name="Peters L."/>
            <person name="Ovchinnikova G."/>
            <person name="Munk A.C."/>
            <person name="Detter J.C."/>
            <person name="Han C."/>
            <person name="Tapia R."/>
            <person name="Land M."/>
            <person name="Hauser L."/>
            <person name="Kyrpides N."/>
            <person name="Ivanova N."/>
            <person name="Pagani I."/>
            <person name="Ritalahtilisa K."/>
            <person name="Loeffler F."/>
            <person name="Woyke T."/>
        </authorList>
    </citation>
    <scope>NUCLEOTIDE SEQUENCE [LARGE SCALE GENOMIC DNA]</scope>
    <source>
        <strain evidence="2">ATCC BAA-1885 / DSM 22778 / Grapes</strain>
    </source>
</reference>
<gene>
    <name evidence="1" type="ordered locus">SpiGrapes_2843</name>
</gene>
<accession>G8QWM2</accession>
<keyword evidence="2" id="KW-1185">Reference proteome</keyword>
<protein>
    <submittedName>
        <fullName evidence="1">Uncharacterized protein</fullName>
    </submittedName>
</protein>
<name>G8QWM2_SPHPG</name>
<dbReference type="RefSeq" id="WP_014271437.1">
    <property type="nucleotide sequence ID" value="NC_016633.1"/>
</dbReference>